<protein>
    <submittedName>
        <fullName evidence="2">DUF3572 domain-containing protein</fullName>
    </submittedName>
</protein>
<gene>
    <name evidence="2" type="ORF">ACFOGJ_04985</name>
</gene>
<name>A0ABV7KW36_9PROT</name>
<comment type="caution">
    <text evidence="2">The sequence shown here is derived from an EMBL/GenBank/DDBJ whole genome shotgun (WGS) entry which is preliminary data.</text>
</comment>
<dbReference type="Proteomes" id="UP001595528">
    <property type="component" value="Unassembled WGS sequence"/>
</dbReference>
<evidence type="ECO:0000313" key="2">
    <source>
        <dbReference type="EMBL" id="MFC3226573.1"/>
    </source>
</evidence>
<dbReference type="RefSeq" id="WP_379898611.1">
    <property type="nucleotide sequence ID" value="NZ_JBHRTR010000015.1"/>
</dbReference>
<evidence type="ECO:0000313" key="3">
    <source>
        <dbReference type="Proteomes" id="UP001595528"/>
    </source>
</evidence>
<evidence type="ECO:0000256" key="1">
    <source>
        <dbReference type="SAM" id="MobiDB-lite"/>
    </source>
</evidence>
<feature type="region of interest" description="Disordered" evidence="1">
    <location>
        <begin position="87"/>
        <end position="112"/>
    </location>
</feature>
<proteinExistence type="predicted"/>
<accession>A0ABV7KW36</accession>
<keyword evidence="3" id="KW-1185">Reference proteome</keyword>
<dbReference type="Pfam" id="PF12096">
    <property type="entry name" value="DUF3572"/>
    <property type="match status" value="1"/>
</dbReference>
<sequence length="112" mass="11800">MTQAMQHGATMPVDAAETLALTALTWVLGEADLRDRFLAMTGLQGSELRDHLGSPAFLAGLLDWLLAHEPTLLRFCAEAGIAPEDPARASRALHGGGAPGRPATGREQGDRS</sequence>
<organism evidence="2 3">
    <name type="scientific">Marinibaculum pumilum</name>
    <dbReference type="NCBI Taxonomy" id="1766165"/>
    <lineage>
        <taxon>Bacteria</taxon>
        <taxon>Pseudomonadati</taxon>
        <taxon>Pseudomonadota</taxon>
        <taxon>Alphaproteobacteria</taxon>
        <taxon>Rhodospirillales</taxon>
        <taxon>Rhodospirillaceae</taxon>
        <taxon>Marinibaculum</taxon>
    </lineage>
</organism>
<reference evidence="3" key="1">
    <citation type="journal article" date="2019" name="Int. J. Syst. Evol. Microbiol.">
        <title>The Global Catalogue of Microorganisms (GCM) 10K type strain sequencing project: providing services to taxonomists for standard genome sequencing and annotation.</title>
        <authorList>
            <consortium name="The Broad Institute Genomics Platform"/>
            <consortium name="The Broad Institute Genome Sequencing Center for Infectious Disease"/>
            <person name="Wu L."/>
            <person name="Ma J."/>
        </authorList>
    </citation>
    <scope>NUCLEOTIDE SEQUENCE [LARGE SCALE GENOMIC DNA]</scope>
    <source>
        <strain evidence="3">KCTC 42964</strain>
    </source>
</reference>
<dbReference type="InterPro" id="IPR021955">
    <property type="entry name" value="DUF3572"/>
</dbReference>
<dbReference type="EMBL" id="JBHRTR010000015">
    <property type="protein sequence ID" value="MFC3226573.1"/>
    <property type="molecule type" value="Genomic_DNA"/>
</dbReference>